<accession>A0A0X8X3W6</accession>
<evidence type="ECO:0000313" key="1">
    <source>
        <dbReference type="EMBL" id="BAU55214.1"/>
    </source>
</evidence>
<sequence>MENYPFDTTGLTSDTIDLFNDTYMALKAKFDIQVTGNIDFQLEQFEVFSQYDDVNIRGSYALKHENGNDCYVIFVEAHSSVMGKNQRFHYYQYQTWAVAYVKSDFDRVLIRRETLTDKIIELVHPVELDFEEDKAFSDTFYVLVNDRDKATRSIDRNFRNAVMDIREDGFVVEIMGHTLIAGSQDPVMPGMAVHLAEFAERVCKSCS</sequence>
<reference evidence="1 2" key="1">
    <citation type="submission" date="2015-12" db="EMBL/GenBank/DDBJ databases">
        <title>Genome sequence of Mucilaginibacter gotjawali.</title>
        <authorList>
            <person name="Lee J.S."/>
            <person name="Lee K.C."/>
            <person name="Kim K.K."/>
            <person name="Lee B.W."/>
        </authorList>
    </citation>
    <scope>NUCLEOTIDE SEQUENCE [LARGE SCALE GENOMIC DNA]</scope>
    <source>
        <strain evidence="1 2">SA3-7</strain>
    </source>
</reference>
<name>A0A0X8X3W6_9SPHI</name>
<evidence type="ECO:0000313" key="2">
    <source>
        <dbReference type="Proteomes" id="UP000218263"/>
    </source>
</evidence>
<organism evidence="1 2">
    <name type="scientific">Mucilaginibacter gotjawali</name>
    <dbReference type="NCBI Taxonomy" id="1550579"/>
    <lineage>
        <taxon>Bacteria</taxon>
        <taxon>Pseudomonadati</taxon>
        <taxon>Bacteroidota</taxon>
        <taxon>Sphingobacteriia</taxon>
        <taxon>Sphingobacteriales</taxon>
        <taxon>Sphingobacteriaceae</taxon>
        <taxon>Mucilaginibacter</taxon>
    </lineage>
</organism>
<keyword evidence="2" id="KW-1185">Reference proteome</keyword>
<dbReference type="OrthoDB" id="791521at2"/>
<proteinExistence type="predicted"/>
<gene>
    <name evidence="1" type="ORF">MgSA37_03395</name>
</gene>
<dbReference type="Proteomes" id="UP000218263">
    <property type="component" value="Chromosome"/>
</dbReference>
<protein>
    <submittedName>
        <fullName evidence="1">Uncharacterized protein</fullName>
    </submittedName>
</protein>
<dbReference type="KEGG" id="mgot:MgSA37_03395"/>
<dbReference type="AlphaFoldDB" id="A0A0X8X3W6"/>
<dbReference type="RefSeq" id="WP_157750605.1">
    <property type="nucleotide sequence ID" value="NZ_AP017313.1"/>
</dbReference>
<dbReference type="EMBL" id="AP017313">
    <property type="protein sequence ID" value="BAU55214.1"/>
    <property type="molecule type" value="Genomic_DNA"/>
</dbReference>